<feature type="transmembrane region" description="Helical" evidence="1">
    <location>
        <begin position="50"/>
        <end position="72"/>
    </location>
</feature>
<dbReference type="EMBL" id="JAIQUM010000041">
    <property type="protein sequence ID" value="MBZ5751866.1"/>
    <property type="molecule type" value="Genomic_DNA"/>
</dbReference>
<comment type="caution">
    <text evidence="2">The sequence shown here is derived from an EMBL/GenBank/DDBJ whole genome shotgun (WGS) entry which is preliminary data.</text>
</comment>
<evidence type="ECO:0000313" key="2">
    <source>
        <dbReference type="EMBL" id="MBZ5751866.1"/>
    </source>
</evidence>
<dbReference type="RefSeq" id="WP_224140189.1">
    <property type="nucleotide sequence ID" value="NZ_JAIQUM010000041.1"/>
</dbReference>
<keyword evidence="1" id="KW-0812">Transmembrane</keyword>
<sequence length="142" mass="16655">MDQGIGSLSFFYRLYTFLYIVDLSAFLASLETSWLHKKVEFYARKLKKHLKLSMILNVFLNLFSVMFASPFVRPFFSILVFRKEYKETRCPLIKKEMPFSGVSYSVFSGLIPQNLSDHMNNAQVKYLSNIHDDFLVSNQKKN</sequence>
<organism evidence="2 3">
    <name type="scientific">Metabacillus rhizolycopersici</name>
    <dbReference type="NCBI Taxonomy" id="2875709"/>
    <lineage>
        <taxon>Bacteria</taxon>
        <taxon>Bacillati</taxon>
        <taxon>Bacillota</taxon>
        <taxon>Bacilli</taxon>
        <taxon>Bacillales</taxon>
        <taxon>Bacillaceae</taxon>
        <taxon>Metabacillus</taxon>
    </lineage>
</organism>
<evidence type="ECO:0000313" key="3">
    <source>
        <dbReference type="Proteomes" id="UP001165287"/>
    </source>
</evidence>
<name>A0ABS7UU72_9BACI</name>
<feature type="transmembrane region" description="Helical" evidence="1">
    <location>
        <begin position="12"/>
        <end position="30"/>
    </location>
</feature>
<proteinExistence type="predicted"/>
<reference evidence="2" key="1">
    <citation type="submission" date="2024-05" db="EMBL/GenBank/DDBJ databases">
        <title>Metabacillus sp. nov., isolated from the rhizosphere soil of tomato plants.</title>
        <authorList>
            <person name="Ma R."/>
        </authorList>
    </citation>
    <scope>NUCLEOTIDE SEQUENCE</scope>
    <source>
        <strain evidence="2">DBTR6</strain>
    </source>
</reference>
<gene>
    <name evidence="2" type="ORF">K9V48_16835</name>
</gene>
<protein>
    <submittedName>
        <fullName evidence="2">Uncharacterized protein</fullName>
    </submittedName>
</protein>
<keyword evidence="1" id="KW-0472">Membrane</keyword>
<keyword evidence="3" id="KW-1185">Reference proteome</keyword>
<evidence type="ECO:0000256" key="1">
    <source>
        <dbReference type="SAM" id="Phobius"/>
    </source>
</evidence>
<accession>A0ABS7UU72</accession>
<dbReference type="Proteomes" id="UP001165287">
    <property type="component" value="Unassembled WGS sequence"/>
</dbReference>
<keyword evidence="1" id="KW-1133">Transmembrane helix</keyword>